<sequence length="28" mass="3085">MDPRYTAIPSGKLCKLIPMAVIIPLNKT</sequence>
<dbReference type="EMBL" id="BT142447">
    <property type="protein sequence ID" value="AFK42241.1"/>
    <property type="molecule type" value="mRNA"/>
</dbReference>
<protein>
    <submittedName>
        <fullName evidence="1">Uncharacterized protein</fullName>
    </submittedName>
</protein>
<reference evidence="1" key="1">
    <citation type="submission" date="2012-05" db="EMBL/GenBank/DDBJ databases">
        <authorList>
            <person name="Krishnakumar V."/>
            <person name="Cheung F."/>
            <person name="Xiao Y."/>
            <person name="Chan A."/>
            <person name="Moskal W.A."/>
            <person name="Town C.D."/>
        </authorList>
    </citation>
    <scope>NUCLEOTIDE SEQUENCE</scope>
</reference>
<accession>I3SPP9</accession>
<proteinExistence type="evidence at transcript level"/>
<dbReference type="AlphaFoldDB" id="I3SPP9"/>
<organism evidence="1">
    <name type="scientific">Medicago truncatula</name>
    <name type="common">Barrel medic</name>
    <name type="synonym">Medicago tribuloides</name>
    <dbReference type="NCBI Taxonomy" id="3880"/>
    <lineage>
        <taxon>Eukaryota</taxon>
        <taxon>Viridiplantae</taxon>
        <taxon>Streptophyta</taxon>
        <taxon>Embryophyta</taxon>
        <taxon>Tracheophyta</taxon>
        <taxon>Spermatophyta</taxon>
        <taxon>Magnoliopsida</taxon>
        <taxon>eudicotyledons</taxon>
        <taxon>Gunneridae</taxon>
        <taxon>Pentapetalae</taxon>
        <taxon>rosids</taxon>
        <taxon>fabids</taxon>
        <taxon>Fabales</taxon>
        <taxon>Fabaceae</taxon>
        <taxon>Papilionoideae</taxon>
        <taxon>50 kb inversion clade</taxon>
        <taxon>NPAAA clade</taxon>
        <taxon>Hologalegina</taxon>
        <taxon>IRL clade</taxon>
        <taxon>Trifolieae</taxon>
        <taxon>Medicago</taxon>
    </lineage>
</organism>
<name>I3SPP9_MEDTR</name>
<evidence type="ECO:0000313" key="1">
    <source>
        <dbReference type="EMBL" id="AFK42241.1"/>
    </source>
</evidence>